<keyword evidence="3 7" id="KW-0812">Transmembrane</keyword>
<evidence type="ECO:0000256" key="4">
    <source>
        <dbReference type="ARBA" id="ARBA00022989"/>
    </source>
</evidence>
<evidence type="ECO:0000256" key="1">
    <source>
        <dbReference type="ARBA" id="ARBA00004651"/>
    </source>
</evidence>
<evidence type="ECO:0000256" key="5">
    <source>
        <dbReference type="ARBA" id="ARBA00023136"/>
    </source>
</evidence>
<feature type="transmembrane region" description="Helical" evidence="7">
    <location>
        <begin position="287"/>
        <end position="311"/>
    </location>
</feature>
<comment type="caution">
    <text evidence="8">The sequence shown here is derived from an EMBL/GenBank/DDBJ whole genome shotgun (WGS) entry which is preliminary data.</text>
</comment>
<comment type="subcellular location">
    <subcellularLocation>
        <location evidence="1">Cell membrane</location>
        <topology evidence="1">Multi-pass membrane protein</topology>
    </subcellularLocation>
</comment>
<evidence type="ECO:0000313" key="8">
    <source>
        <dbReference type="EMBL" id="MEE4545583.1"/>
    </source>
</evidence>
<dbReference type="InterPro" id="IPR011701">
    <property type="entry name" value="MFS"/>
</dbReference>
<evidence type="ECO:0000256" key="2">
    <source>
        <dbReference type="ARBA" id="ARBA00022475"/>
    </source>
</evidence>
<keyword evidence="9" id="KW-1185">Reference proteome</keyword>
<feature type="region of interest" description="Disordered" evidence="6">
    <location>
        <begin position="1"/>
        <end position="39"/>
    </location>
</feature>
<dbReference type="Proteomes" id="UP001344658">
    <property type="component" value="Unassembled WGS sequence"/>
</dbReference>
<dbReference type="PANTHER" id="PTHR23513">
    <property type="entry name" value="INTEGRAL MEMBRANE EFFLUX PROTEIN-RELATED"/>
    <property type="match status" value="1"/>
</dbReference>
<feature type="transmembrane region" description="Helical" evidence="7">
    <location>
        <begin position="342"/>
        <end position="367"/>
    </location>
</feature>
<dbReference type="SUPFAM" id="SSF103473">
    <property type="entry name" value="MFS general substrate transporter"/>
    <property type="match status" value="1"/>
</dbReference>
<gene>
    <name evidence="8" type="ORF">V2S66_26905</name>
</gene>
<dbReference type="Gene3D" id="1.20.1250.20">
    <property type="entry name" value="MFS general substrate transporter like domains"/>
    <property type="match status" value="1"/>
</dbReference>
<dbReference type="RefSeq" id="WP_330799280.1">
    <property type="nucleotide sequence ID" value="NZ_JAZEWV010000031.1"/>
</dbReference>
<feature type="transmembrane region" description="Helical" evidence="7">
    <location>
        <begin position="318"/>
        <end position="336"/>
    </location>
</feature>
<dbReference type="Pfam" id="PF07690">
    <property type="entry name" value="MFS_1"/>
    <property type="match status" value="1"/>
</dbReference>
<keyword evidence="4 7" id="KW-1133">Transmembrane helix</keyword>
<evidence type="ECO:0000256" key="3">
    <source>
        <dbReference type="ARBA" id="ARBA00022692"/>
    </source>
</evidence>
<accession>A0ABU7PID1</accession>
<dbReference type="CDD" id="cd06173">
    <property type="entry name" value="MFS_MefA_like"/>
    <property type="match status" value="1"/>
</dbReference>
<dbReference type="PANTHER" id="PTHR23513:SF11">
    <property type="entry name" value="STAPHYLOFERRIN A TRANSPORTER"/>
    <property type="match status" value="1"/>
</dbReference>
<evidence type="ECO:0000256" key="6">
    <source>
        <dbReference type="SAM" id="MobiDB-lite"/>
    </source>
</evidence>
<feature type="transmembrane region" description="Helical" evidence="7">
    <location>
        <begin position="410"/>
        <end position="431"/>
    </location>
</feature>
<keyword evidence="2" id="KW-1003">Cell membrane</keyword>
<reference evidence="8 9" key="1">
    <citation type="submission" date="2023-12" db="EMBL/GenBank/DDBJ databases">
        <title>Streptomyces sp. V4-01.</title>
        <authorList>
            <person name="Somphong A."/>
            <person name="Phongsopitanun W."/>
        </authorList>
    </citation>
    <scope>NUCLEOTIDE SEQUENCE [LARGE SCALE GENOMIC DNA]</scope>
    <source>
        <strain evidence="8 9">V4-01</strain>
    </source>
</reference>
<feature type="region of interest" description="Disordered" evidence="6">
    <location>
        <begin position="435"/>
        <end position="461"/>
    </location>
</feature>
<organism evidence="8 9">
    <name type="scientific">Actinacidiphila polyblastidii</name>
    <dbReference type="NCBI Taxonomy" id="3110430"/>
    <lineage>
        <taxon>Bacteria</taxon>
        <taxon>Bacillati</taxon>
        <taxon>Actinomycetota</taxon>
        <taxon>Actinomycetes</taxon>
        <taxon>Kitasatosporales</taxon>
        <taxon>Streptomycetaceae</taxon>
        <taxon>Actinacidiphila</taxon>
    </lineage>
</organism>
<name>A0ABU7PID1_9ACTN</name>
<feature type="compositionally biased region" description="Low complexity" evidence="6">
    <location>
        <begin position="18"/>
        <end position="30"/>
    </location>
</feature>
<proteinExistence type="predicted"/>
<feature type="transmembrane region" description="Helical" evidence="7">
    <location>
        <begin position="256"/>
        <end position="275"/>
    </location>
</feature>
<dbReference type="InterPro" id="IPR036259">
    <property type="entry name" value="MFS_trans_sf"/>
</dbReference>
<protein>
    <submittedName>
        <fullName evidence="8">MFS transporter</fullName>
    </submittedName>
</protein>
<sequence length="461" mass="46766">MSSDAPTGAKGSAGGPGNDPATGGDAAAGDGTAGDGTGRGARPAALWTRDFRLYFTLRTVSLFGDAMMPIAVTIGVLHAGYGASGVGYAFASWSAPVALLVLFGGVLADRYTPRLMMAVSDVARVGTQSLLAVVFLTGAGHFWQIVVLQIAAGAATATFQPGVASVLPQVAEDVQRANGVLRVAEALVTLVGPALAGVLAATAGSGTVLAVDAGTFAVSALCLAALRTAGPGPAADGGAMMRNLVRGWHEFRSRTWLWSVILIWSFYGLLVFGPAQPLTGTVIVGEHGAAAFGVVSSVFGAGAVGGGLIAMRFRPRRPLFTGACVMASFAACPLVGVFRLPVPVICAGWLLAGVGFAVWNVLWLTTLQTHVPADVLNRVYAYDVAGSTLILPVGRVLSGPAAGLFGLRHVLAAATVFALVATACMVAVPAVRSLRRDPADPTPSSPDPLDGDGRVLTPGVL</sequence>
<dbReference type="EMBL" id="JAZEWV010000031">
    <property type="protein sequence ID" value="MEE4545583.1"/>
    <property type="molecule type" value="Genomic_DNA"/>
</dbReference>
<evidence type="ECO:0000256" key="7">
    <source>
        <dbReference type="SAM" id="Phobius"/>
    </source>
</evidence>
<feature type="transmembrane region" description="Helical" evidence="7">
    <location>
        <begin position="87"/>
        <end position="108"/>
    </location>
</feature>
<feature type="transmembrane region" description="Helical" evidence="7">
    <location>
        <begin position="62"/>
        <end position="81"/>
    </location>
</feature>
<feature type="transmembrane region" description="Helical" evidence="7">
    <location>
        <begin position="379"/>
        <end position="398"/>
    </location>
</feature>
<evidence type="ECO:0000313" key="9">
    <source>
        <dbReference type="Proteomes" id="UP001344658"/>
    </source>
</evidence>
<keyword evidence="5 7" id="KW-0472">Membrane</keyword>